<dbReference type="AlphaFoldDB" id="A0AAE3H725"/>
<comment type="similarity">
    <text evidence="1">Belongs to the cycloisomerase 2 family.</text>
</comment>
<organism evidence="4 5">
    <name type="scientific">Lacihabitans soyangensis</name>
    <dbReference type="NCBI Taxonomy" id="869394"/>
    <lineage>
        <taxon>Bacteria</taxon>
        <taxon>Pseudomonadati</taxon>
        <taxon>Bacteroidota</taxon>
        <taxon>Cytophagia</taxon>
        <taxon>Cytophagales</taxon>
        <taxon>Leadbetterellaceae</taxon>
        <taxon>Lacihabitans</taxon>
    </lineage>
</organism>
<dbReference type="InterPro" id="IPR011048">
    <property type="entry name" value="Haem_d1_sf"/>
</dbReference>
<dbReference type="EMBL" id="RJUF01000194">
    <property type="protein sequence ID" value="MCP9765978.1"/>
    <property type="molecule type" value="Genomic_DNA"/>
</dbReference>
<keyword evidence="2" id="KW-0313">Glucose metabolism</keyword>
<dbReference type="InterPro" id="IPR019405">
    <property type="entry name" value="Lactonase_7-beta_prop"/>
</dbReference>
<evidence type="ECO:0000256" key="2">
    <source>
        <dbReference type="ARBA" id="ARBA00022526"/>
    </source>
</evidence>
<feature type="signal peptide" evidence="3">
    <location>
        <begin position="1"/>
        <end position="20"/>
    </location>
</feature>
<proteinExistence type="inferred from homology"/>
<dbReference type="GO" id="GO:0017057">
    <property type="term" value="F:6-phosphogluconolactonase activity"/>
    <property type="evidence" value="ECO:0007669"/>
    <property type="project" value="TreeGrafter"/>
</dbReference>
<dbReference type="InterPro" id="IPR050282">
    <property type="entry name" value="Cycloisomerase_2"/>
</dbReference>
<gene>
    <name evidence="4" type="ORF">EGI31_23830</name>
</gene>
<accession>A0AAE3H725</accession>
<reference evidence="4 5" key="1">
    <citation type="submission" date="2018-11" db="EMBL/GenBank/DDBJ databases">
        <title>Novel bacteria species description.</title>
        <authorList>
            <person name="Han J.-H."/>
        </authorList>
    </citation>
    <scope>NUCLEOTIDE SEQUENCE [LARGE SCALE GENOMIC DNA]</scope>
    <source>
        <strain evidence="4 5">KCTC23259</strain>
    </source>
</reference>
<comment type="caution">
    <text evidence="4">The sequence shown here is derived from an EMBL/GenBank/DDBJ whole genome shotgun (WGS) entry which is preliminary data.</text>
</comment>
<evidence type="ECO:0000256" key="3">
    <source>
        <dbReference type="SAM" id="SignalP"/>
    </source>
</evidence>
<dbReference type="Gene3D" id="2.130.10.10">
    <property type="entry name" value="YVTN repeat-like/Quinoprotein amine dehydrogenase"/>
    <property type="match status" value="1"/>
</dbReference>
<keyword evidence="5" id="KW-1185">Reference proteome</keyword>
<dbReference type="GO" id="GO:0006006">
    <property type="term" value="P:glucose metabolic process"/>
    <property type="evidence" value="ECO:0007669"/>
    <property type="project" value="UniProtKB-KW"/>
</dbReference>
<dbReference type="PANTHER" id="PTHR30344">
    <property type="entry name" value="6-PHOSPHOGLUCONOLACTONASE-RELATED"/>
    <property type="match status" value="1"/>
</dbReference>
<dbReference type="FunFam" id="2.130.10.10:FF:000306">
    <property type="entry name" value="3-carboxymuconate cyclase"/>
    <property type="match status" value="1"/>
</dbReference>
<protein>
    <submittedName>
        <fullName evidence="4">Lactonase family protein</fullName>
    </submittedName>
</protein>
<evidence type="ECO:0000256" key="1">
    <source>
        <dbReference type="ARBA" id="ARBA00005564"/>
    </source>
</evidence>
<dbReference type="SUPFAM" id="SSF51004">
    <property type="entry name" value="C-terminal (heme d1) domain of cytochrome cd1-nitrite reductase"/>
    <property type="match status" value="1"/>
</dbReference>
<feature type="chain" id="PRO_5041971031" evidence="3">
    <location>
        <begin position="21"/>
        <end position="368"/>
    </location>
</feature>
<dbReference type="GO" id="GO:0005829">
    <property type="term" value="C:cytosol"/>
    <property type="evidence" value="ECO:0007669"/>
    <property type="project" value="TreeGrafter"/>
</dbReference>
<dbReference type="Pfam" id="PF10282">
    <property type="entry name" value="Lactonase"/>
    <property type="match status" value="1"/>
</dbReference>
<dbReference type="RefSeq" id="WP_255039687.1">
    <property type="nucleotide sequence ID" value="NZ_RJUF01000194.1"/>
</dbReference>
<dbReference type="Proteomes" id="UP001204144">
    <property type="component" value="Unassembled WGS sequence"/>
</dbReference>
<name>A0AAE3H725_9BACT</name>
<dbReference type="PANTHER" id="PTHR30344:SF1">
    <property type="entry name" value="6-PHOSPHOGLUCONOLACTONASE"/>
    <property type="match status" value="1"/>
</dbReference>
<dbReference type="InterPro" id="IPR015943">
    <property type="entry name" value="WD40/YVTN_repeat-like_dom_sf"/>
</dbReference>
<sequence length="368" mass="40298">MKKALGIMTLTLLCLGQVQAQKSDTYKILVGTYTQKTSEGVYYVTVDKNSLKSTIVSHSDKIDNPSFLDISKDKKNIYTVCETDGGSVQALKFNQTTGEFRHSNIVNSGGAHPCHIALDKTGEWIFTGNYTGGSLGVLPIKTNGTVGEPTQIIQHYGAGPNKDRQEKPHVHSVNISPDNKNLFVADLGIDEVVNYAFDVKIGKLKEVQRIKLSAGSGPRHFTFHPTLPYAYVIQELTGKVTLFSYKNGLLKTLEEVSTLPEGSTVNNACADIHISPDGKFLYGSNRFYDTIVTFSINPKTGKLKQLSQTPVGGKVPRNFGISPDGKYLFVANQNTDNIVIFERNATTGILKNTGKEINISMPVCIKFL</sequence>
<keyword evidence="2" id="KW-0119">Carbohydrate metabolism</keyword>
<keyword evidence="3" id="KW-0732">Signal</keyword>
<evidence type="ECO:0000313" key="4">
    <source>
        <dbReference type="EMBL" id="MCP9765978.1"/>
    </source>
</evidence>
<evidence type="ECO:0000313" key="5">
    <source>
        <dbReference type="Proteomes" id="UP001204144"/>
    </source>
</evidence>